<sequence>MAISITLNEYLSSHDIHYELVQHRHTQSSLDSSCSAHLPGAEVAKAVILQSRDNEFLMATLSADHRLDIHLVNELMGKEYLIVSEARLRELFPDCAQGAIPGLGQAFAINNIIDNGLLDCEQIYLEAGDHQSLVKLKQHQYADLVAHLPHGNICGEALGMPRRTEIFQREN</sequence>
<evidence type="ECO:0000313" key="2">
    <source>
        <dbReference type="EMBL" id="WDE03061.1"/>
    </source>
</evidence>
<dbReference type="RefSeq" id="WP_044840832.1">
    <property type="nucleotide sequence ID" value="NZ_CP059733.1"/>
</dbReference>
<organism evidence="2 3">
    <name type="scientific">Thalassomonas viridans</name>
    <dbReference type="NCBI Taxonomy" id="137584"/>
    <lineage>
        <taxon>Bacteria</taxon>
        <taxon>Pseudomonadati</taxon>
        <taxon>Pseudomonadota</taxon>
        <taxon>Gammaproteobacteria</taxon>
        <taxon>Alteromonadales</taxon>
        <taxon>Colwelliaceae</taxon>
        <taxon>Thalassomonas</taxon>
    </lineage>
</organism>
<dbReference type="Gene3D" id="3.90.960.10">
    <property type="entry name" value="YbaK/aminoacyl-tRNA synthetase-associated domain"/>
    <property type="match status" value="1"/>
</dbReference>
<gene>
    <name evidence="2" type="ORF">SG34_016680</name>
</gene>
<keyword evidence="3" id="KW-1185">Reference proteome</keyword>
<dbReference type="InterPro" id="IPR036754">
    <property type="entry name" value="YbaK/aa-tRNA-synt-asso_dom_sf"/>
</dbReference>
<evidence type="ECO:0000259" key="1">
    <source>
        <dbReference type="Pfam" id="PF04073"/>
    </source>
</evidence>
<name>A0AAF0C780_9GAMM</name>
<protein>
    <submittedName>
        <fullName evidence="2">YbaK/EbsC family protein</fullName>
    </submittedName>
</protein>
<dbReference type="InterPro" id="IPR007214">
    <property type="entry name" value="YbaK/aa-tRNA-synth-assoc-dom"/>
</dbReference>
<dbReference type="CDD" id="cd04332">
    <property type="entry name" value="YbaK_like"/>
    <property type="match status" value="1"/>
</dbReference>
<dbReference type="KEGG" id="tvd:SG34_016680"/>
<dbReference type="EMBL" id="CP059733">
    <property type="protein sequence ID" value="WDE03061.1"/>
    <property type="molecule type" value="Genomic_DNA"/>
</dbReference>
<accession>A0AAF0C780</accession>
<dbReference type="GO" id="GO:0002161">
    <property type="term" value="F:aminoacyl-tRNA deacylase activity"/>
    <property type="evidence" value="ECO:0007669"/>
    <property type="project" value="InterPro"/>
</dbReference>
<feature type="domain" description="YbaK/aminoacyl-tRNA synthetase-associated" evidence="1">
    <location>
        <begin position="28"/>
        <end position="143"/>
    </location>
</feature>
<reference evidence="2 3" key="1">
    <citation type="journal article" date="2015" name="Genome Announc.">
        <title>Draft Genome Sequences of Marine Isolates of Thalassomonas viridans and Thalassomonas actiniarum.</title>
        <authorList>
            <person name="Olonade I."/>
            <person name="van Zyl L.J."/>
            <person name="Trindade M."/>
        </authorList>
    </citation>
    <scope>NUCLEOTIDE SEQUENCE [LARGE SCALE GENOMIC DNA]</scope>
    <source>
        <strain evidence="2 3">XOM25</strain>
    </source>
</reference>
<dbReference type="Pfam" id="PF04073">
    <property type="entry name" value="tRNA_edit"/>
    <property type="match status" value="1"/>
</dbReference>
<reference evidence="2 3" key="2">
    <citation type="journal article" date="2022" name="Mar. Drugs">
        <title>Bioassay-Guided Fractionation Leads to the Detection of Cholic Acid Generated by the Rare Thalassomonas sp.</title>
        <authorList>
            <person name="Pheiffer F."/>
            <person name="Schneider Y.K."/>
            <person name="Hansen E.H."/>
            <person name="Andersen J.H."/>
            <person name="Isaksson J."/>
            <person name="Busche T."/>
            <person name="R C."/>
            <person name="Kalinowski J."/>
            <person name="Zyl L.V."/>
            <person name="Trindade M."/>
        </authorList>
    </citation>
    <scope>NUCLEOTIDE SEQUENCE [LARGE SCALE GENOMIC DNA]</scope>
    <source>
        <strain evidence="2 3">XOM25</strain>
    </source>
</reference>
<proteinExistence type="predicted"/>
<dbReference type="AlphaFoldDB" id="A0AAF0C780"/>
<dbReference type="SUPFAM" id="SSF55826">
    <property type="entry name" value="YbaK/ProRS associated domain"/>
    <property type="match status" value="1"/>
</dbReference>
<evidence type="ECO:0000313" key="3">
    <source>
        <dbReference type="Proteomes" id="UP000032352"/>
    </source>
</evidence>
<dbReference type="Proteomes" id="UP000032352">
    <property type="component" value="Chromosome"/>
</dbReference>